<dbReference type="KEGG" id="aprc:113847749"/>
<dbReference type="PANTHER" id="PTHR33349:SF27">
    <property type="entry name" value="CALMODULIN-BINDING DOMAIN, PLANT-RELATED"/>
    <property type="match status" value="1"/>
</dbReference>
<evidence type="ECO:0000313" key="4">
    <source>
        <dbReference type="RefSeq" id="XP_027332813.1"/>
    </source>
</evidence>
<sequence length="416" mass="46085">MATKAKETTAIGKEKKAPSSNSHITTTKRTTKPSTTTNNSTKKANSIPIEKNTPNYLKPTLSSRLESPSLKHPKSDTPNKPSPNRRNSLDKPLPSSKLTKQTQPSSSRLQCPRERSLSLGSSIGPINRSTYSSKPISGRTSNTPSEVKAKPLVAKSTKKSTPSTKKVANNNENASAISSKRTSIETSTVESEQVKEVTSQEFEVIKVENEEHIREIEHVTDILLDVDSEHELGHVHGIDNFHPTHDQVDDEERVISTVSEADEAEKEPQEVRENDLEQHELEEENIKQDEGNNNESDQQEVHSSTEGEINVNGNENEDEGEGGMIIIEDHKSENKNNEEAIEEKKEDVESVEEAKVEPTQLRQQLGASRQGSKKESQVSNDVIEETASKLLEARKNKVRALAGAFQTVIDYQTTSK</sequence>
<dbReference type="RefSeq" id="XP_027332813.1">
    <property type="nucleotide sequence ID" value="XM_027477012.1"/>
</dbReference>
<dbReference type="Pfam" id="PF07839">
    <property type="entry name" value="CaM_binding"/>
    <property type="match status" value="1"/>
</dbReference>
<proteinExistence type="predicted"/>
<dbReference type="PANTHER" id="PTHR33349">
    <property type="entry name" value="EMB|CAB62594.1"/>
    <property type="match status" value="1"/>
</dbReference>
<name>A0A8B8JQF2_ABRPR</name>
<keyword evidence="3" id="KW-1185">Reference proteome</keyword>
<feature type="domain" description="Calmodulin-binding" evidence="2">
    <location>
        <begin position="304"/>
        <end position="410"/>
    </location>
</feature>
<dbReference type="GeneID" id="113847749"/>
<reference evidence="4" key="2">
    <citation type="submission" date="2025-08" db="UniProtKB">
        <authorList>
            <consortium name="RefSeq"/>
        </authorList>
    </citation>
    <scope>IDENTIFICATION</scope>
    <source>
        <tissue evidence="4">Young leaves</tissue>
    </source>
</reference>
<feature type="compositionally biased region" description="Basic and acidic residues" evidence="1">
    <location>
        <begin position="327"/>
        <end position="356"/>
    </location>
</feature>
<reference evidence="3" key="1">
    <citation type="journal article" date="2019" name="Toxins">
        <title>Detection of Abrin-Like and Prepropulchellin-Like Toxin Genes and Transcripts Using Whole Genome Sequencing and Full-Length Transcript Sequencing of Abrus precatorius.</title>
        <authorList>
            <person name="Hovde B.T."/>
            <person name="Daligault H.E."/>
            <person name="Hanschen E.R."/>
            <person name="Kunde Y.A."/>
            <person name="Johnson M.B."/>
            <person name="Starkenburg S.R."/>
            <person name="Johnson S.L."/>
        </authorList>
    </citation>
    <scope>NUCLEOTIDE SEQUENCE [LARGE SCALE GENOMIC DNA]</scope>
</reference>
<feature type="compositionally biased region" description="Polar residues" evidence="1">
    <location>
        <begin position="52"/>
        <end position="66"/>
    </location>
</feature>
<feature type="compositionally biased region" description="Polar residues" evidence="1">
    <location>
        <begin position="180"/>
        <end position="192"/>
    </location>
</feature>
<feature type="compositionally biased region" description="Polar residues" evidence="1">
    <location>
        <begin position="96"/>
        <end position="109"/>
    </location>
</feature>
<dbReference type="Proteomes" id="UP000694853">
    <property type="component" value="Unplaced"/>
</dbReference>
<organism evidence="3 4">
    <name type="scientific">Abrus precatorius</name>
    <name type="common">Indian licorice</name>
    <name type="synonym">Glycine abrus</name>
    <dbReference type="NCBI Taxonomy" id="3816"/>
    <lineage>
        <taxon>Eukaryota</taxon>
        <taxon>Viridiplantae</taxon>
        <taxon>Streptophyta</taxon>
        <taxon>Embryophyta</taxon>
        <taxon>Tracheophyta</taxon>
        <taxon>Spermatophyta</taxon>
        <taxon>Magnoliopsida</taxon>
        <taxon>eudicotyledons</taxon>
        <taxon>Gunneridae</taxon>
        <taxon>Pentapetalae</taxon>
        <taxon>rosids</taxon>
        <taxon>fabids</taxon>
        <taxon>Fabales</taxon>
        <taxon>Fabaceae</taxon>
        <taxon>Papilionoideae</taxon>
        <taxon>50 kb inversion clade</taxon>
        <taxon>NPAAA clade</taxon>
        <taxon>indigoferoid/millettioid clade</taxon>
        <taxon>Abreae</taxon>
        <taxon>Abrus</taxon>
    </lineage>
</organism>
<feature type="compositionally biased region" description="Basic and acidic residues" evidence="1">
    <location>
        <begin position="1"/>
        <end position="17"/>
    </location>
</feature>
<dbReference type="SMART" id="SM01054">
    <property type="entry name" value="CaM_binding"/>
    <property type="match status" value="1"/>
</dbReference>
<feature type="compositionally biased region" description="Basic and acidic residues" evidence="1">
    <location>
        <begin position="266"/>
        <end position="290"/>
    </location>
</feature>
<evidence type="ECO:0000259" key="2">
    <source>
        <dbReference type="SMART" id="SM01054"/>
    </source>
</evidence>
<evidence type="ECO:0000256" key="1">
    <source>
        <dbReference type="SAM" id="MobiDB-lite"/>
    </source>
</evidence>
<feature type="compositionally biased region" description="Polar residues" evidence="1">
    <location>
        <begin position="360"/>
        <end position="370"/>
    </location>
</feature>
<evidence type="ECO:0000313" key="3">
    <source>
        <dbReference type="Proteomes" id="UP000694853"/>
    </source>
</evidence>
<gene>
    <name evidence="4" type="primary">LOC113847749</name>
</gene>
<protein>
    <submittedName>
        <fullName evidence="4">Microtubule-associated protein RP/EB family member 1-like</fullName>
    </submittedName>
</protein>
<feature type="compositionally biased region" description="Polar residues" evidence="1">
    <location>
        <begin position="127"/>
        <end position="145"/>
    </location>
</feature>
<feature type="compositionally biased region" description="Polar residues" evidence="1">
    <location>
        <begin position="76"/>
        <end position="86"/>
    </location>
</feature>
<feature type="compositionally biased region" description="Low complexity" evidence="1">
    <location>
        <begin position="20"/>
        <end position="46"/>
    </location>
</feature>
<feature type="compositionally biased region" description="Low complexity" evidence="1">
    <location>
        <begin position="159"/>
        <end position="179"/>
    </location>
</feature>
<dbReference type="OrthoDB" id="1939646at2759"/>
<dbReference type="AlphaFoldDB" id="A0A8B8JQF2"/>
<accession>A0A8B8JQF2</accession>
<dbReference type="InterPro" id="IPR012417">
    <property type="entry name" value="CaM-bd_dom_pln"/>
</dbReference>
<feature type="region of interest" description="Disordered" evidence="1">
    <location>
        <begin position="1"/>
        <end position="192"/>
    </location>
</feature>
<dbReference type="GO" id="GO:0005516">
    <property type="term" value="F:calmodulin binding"/>
    <property type="evidence" value="ECO:0007669"/>
    <property type="project" value="InterPro"/>
</dbReference>
<feature type="region of interest" description="Disordered" evidence="1">
    <location>
        <begin position="235"/>
        <end position="380"/>
    </location>
</feature>
<feature type="compositionally biased region" description="Basic and acidic residues" evidence="1">
    <location>
        <begin position="235"/>
        <end position="247"/>
    </location>
</feature>